<feature type="compositionally biased region" description="Basic and acidic residues" evidence="1">
    <location>
        <begin position="134"/>
        <end position="153"/>
    </location>
</feature>
<gene>
    <name evidence="2" type="ordered locus">AALP_Aa2g231600</name>
</gene>
<keyword evidence="3" id="KW-1185">Reference proteome</keyword>
<evidence type="ECO:0000313" key="3">
    <source>
        <dbReference type="Proteomes" id="UP000029120"/>
    </source>
</evidence>
<feature type="compositionally biased region" description="Basic and acidic residues" evidence="1">
    <location>
        <begin position="65"/>
        <end position="75"/>
    </location>
</feature>
<evidence type="ECO:0000256" key="1">
    <source>
        <dbReference type="SAM" id="MobiDB-lite"/>
    </source>
</evidence>
<feature type="compositionally biased region" description="Basic and acidic residues" evidence="1">
    <location>
        <begin position="89"/>
        <end position="110"/>
    </location>
</feature>
<accession>A0A087HJF3</accession>
<dbReference type="Proteomes" id="UP000029120">
    <property type="component" value="Chromosome 2"/>
</dbReference>
<dbReference type="EMBL" id="CM002870">
    <property type="protein sequence ID" value="KFK42255.1"/>
    <property type="molecule type" value="Genomic_DNA"/>
</dbReference>
<proteinExistence type="predicted"/>
<evidence type="ECO:0000313" key="2">
    <source>
        <dbReference type="EMBL" id="KFK42255.1"/>
    </source>
</evidence>
<feature type="region of interest" description="Disordered" evidence="1">
    <location>
        <begin position="65"/>
        <end position="198"/>
    </location>
</feature>
<reference evidence="3" key="1">
    <citation type="journal article" date="2015" name="Nat. Plants">
        <title>Genome expansion of Arabis alpina linked with retrotransposition and reduced symmetric DNA methylation.</title>
        <authorList>
            <person name="Willing E.M."/>
            <person name="Rawat V."/>
            <person name="Mandakova T."/>
            <person name="Maumus F."/>
            <person name="James G.V."/>
            <person name="Nordstroem K.J."/>
            <person name="Becker C."/>
            <person name="Warthmann N."/>
            <person name="Chica C."/>
            <person name="Szarzynska B."/>
            <person name="Zytnicki M."/>
            <person name="Albani M.C."/>
            <person name="Kiefer C."/>
            <person name="Bergonzi S."/>
            <person name="Castaings L."/>
            <person name="Mateos J.L."/>
            <person name="Berns M.C."/>
            <person name="Bujdoso N."/>
            <person name="Piofczyk T."/>
            <person name="de Lorenzo L."/>
            <person name="Barrero-Sicilia C."/>
            <person name="Mateos I."/>
            <person name="Piednoel M."/>
            <person name="Hagmann J."/>
            <person name="Chen-Min-Tao R."/>
            <person name="Iglesias-Fernandez R."/>
            <person name="Schuster S.C."/>
            <person name="Alonso-Blanco C."/>
            <person name="Roudier F."/>
            <person name="Carbonero P."/>
            <person name="Paz-Ares J."/>
            <person name="Davis S.J."/>
            <person name="Pecinka A."/>
            <person name="Quesneville H."/>
            <person name="Colot V."/>
            <person name="Lysak M.A."/>
            <person name="Weigel D."/>
            <person name="Coupland G."/>
            <person name="Schneeberger K."/>
        </authorList>
    </citation>
    <scope>NUCLEOTIDE SEQUENCE [LARGE SCALE GENOMIC DNA]</scope>
    <source>
        <strain evidence="3">cv. Pajares</strain>
    </source>
</reference>
<dbReference type="AlphaFoldDB" id="A0A087HJF3"/>
<dbReference type="Gramene" id="KFK42255">
    <property type="protein sequence ID" value="KFK42255"/>
    <property type="gene ID" value="AALP_AA2G231600"/>
</dbReference>
<sequence length="198" mass="22179">MIYSHVAEWFARLSDVESYETKKEGFSIDYVALGKGNSCEAGQALIHGSKASSVSKAQKMILKSMREDSEHKNDLETEVCPDSTFFGTAKDKDQSVEPKPKTSKRSKSDEQETVETWYKAPVSEPPKQKTSKNCSKETQKVKYDDIPVKEIQEAKPGPAQRGGRLGNDLGPPIFFKEESNSIPTEKTKRPRKLSSLFK</sequence>
<organism evidence="2 3">
    <name type="scientific">Arabis alpina</name>
    <name type="common">Alpine rock-cress</name>
    <dbReference type="NCBI Taxonomy" id="50452"/>
    <lineage>
        <taxon>Eukaryota</taxon>
        <taxon>Viridiplantae</taxon>
        <taxon>Streptophyta</taxon>
        <taxon>Embryophyta</taxon>
        <taxon>Tracheophyta</taxon>
        <taxon>Spermatophyta</taxon>
        <taxon>Magnoliopsida</taxon>
        <taxon>eudicotyledons</taxon>
        <taxon>Gunneridae</taxon>
        <taxon>Pentapetalae</taxon>
        <taxon>rosids</taxon>
        <taxon>malvids</taxon>
        <taxon>Brassicales</taxon>
        <taxon>Brassicaceae</taxon>
        <taxon>Arabideae</taxon>
        <taxon>Arabis</taxon>
    </lineage>
</organism>
<protein>
    <submittedName>
        <fullName evidence="2">Uncharacterized protein</fullName>
    </submittedName>
</protein>
<name>A0A087HJF3_ARAAL</name>